<comment type="caution">
    <text evidence="1">The sequence shown here is derived from an EMBL/GenBank/DDBJ whole genome shotgun (WGS) entry which is preliminary data.</text>
</comment>
<organism evidence="1 2">
    <name type="scientific">Triparma laevis f. longispina</name>
    <dbReference type="NCBI Taxonomy" id="1714387"/>
    <lineage>
        <taxon>Eukaryota</taxon>
        <taxon>Sar</taxon>
        <taxon>Stramenopiles</taxon>
        <taxon>Ochrophyta</taxon>
        <taxon>Bolidophyceae</taxon>
        <taxon>Parmales</taxon>
        <taxon>Triparmaceae</taxon>
        <taxon>Triparma</taxon>
    </lineage>
</organism>
<dbReference type="Gene3D" id="3.80.10.10">
    <property type="entry name" value="Ribonuclease Inhibitor"/>
    <property type="match status" value="1"/>
</dbReference>
<dbReference type="EMBL" id="BRXW01000301">
    <property type="protein sequence ID" value="GMI17652.1"/>
    <property type="molecule type" value="Genomic_DNA"/>
</dbReference>
<protein>
    <recommendedName>
        <fullName evidence="3">Leucine-rich repeat domain-containing protein</fullName>
    </recommendedName>
</protein>
<dbReference type="InterPro" id="IPR032675">
    <property type="entry name" value="LRR_dom_sf"/>
</dbReference>
<dbReference type="OrthoDB" id="10264456at2759"/>
<evidence type="ECO:0000313" key="2">
    <source>
        <dbReference type="Proteomes" id="UP001165122"/>
    </source>
</evidence>
<name>A0A9W7FSQ6_9STRA</name>
<evidence type="ECO:0008006" key="3">
    <source>
        <dbReference type="Google" id="ProtNLM"/>
    </source>
</evidence>
<dbReference type="AlphaFoldDB" id="A0A9W7FSQ6"/>
<gene>
    <name evidence="1" type="ORF">TrLO_g10528</name>
</gene>
<dbReference type="PANTHER" id="PTHR45661">
    <property type="entry name" value="SURFACE ANTIGEN"/>
    <property type="match status" value="1"/>
</dbReference>
<dbReference type="Proteomes" id="UP001165122">
    <property type="component" value="Unassembled WGS sequence"/>
</dbReference>
<dbReference type="SUPFAM" id="SSF52058">
    <property type="entry name" value="L domain-like"/>
    <property type="match status" value="1"/>
</dbReference>
<reference evidence="2" key="1">
    <citation type="journal article" date="2023" name="Commun. Biol.">
        <title>Genome analysis of Parmales, the sister group of diatoms, reveals the evolutionary specialization of diatoms from phago-mixotrophs to photoautotrophs.</title>
        <authorList>
            <person name="Ban H."/>
            <person name="Sato S."/>
            <person name="Yoshikawa S."/>
            <person name="Yamada K."/>
            <person name="Nakamura Y."/>
            <person name="Ichinomiya M."/>
            <person name="Sato N."/>
            <person name="Blanc-Mathieu R."/>
            <person name="Endo H."/>
            <person name="Kuwata A."/>
            <person name="Ogata H."/>
        </authorList>
    </citation>
    <scope>NUCLEOTIDE SEQUENCE [LARGE SCALE GENOMIC DNA]</scope>
    <source>
        <strain evidence="2">NIES 3700</strain>
    </source>
</reference>
<dbReference type="PANTHER" id="PTHR45661:SF3">
    <property type="entry name" value="IG-LIKE DOMAIN-CONTAINING PROTEIN"/>
    <property type="match status" value="1"/>
</dbReference>
<proteinExistence type="predicted"/>
<keyword evidence="2" id="KW-1185">Reference proteome</keyword>
<sequence>MTSPPIAAPLLCGFIDSRAAAPAASEDKKVVAPSKLIAPPPLEENCIDAPPEDGVDQTHITFKQGGLCRSASCRYCDNTKILKITVESNVTSMPAGAFWGCTSLNSIDWGDSKVTTVGAYAFQETAFTDLILPSSLTKIEVGAFSSCKYLKSILFPPSLEKILRGSFQATGVKHVKLEGEIKEIGDYAFIHCNELETVEVTTEEGVMTKIGKGAFAYCKNLRSVTLNCRLSSVGEFAFSDCKNLEDVVWPKACGGGVEIDVGDKIFQTCDKLHEKAGGSSKQKDILAYLSKGNNNNNNVEPPLKKQKR</sequence>
<accession>A0A9W7FSQ6</accession>
<dbReference type="Pfam" id="PF13306">
    <property type="entry name" value="LRR_5"/>
    <property type="match status" value="2"/>
</dbReference>
<evidence type="ECO:0000313" key="1">
    <source>
        <dbReference type="EMBL" id="GMI17652.1"/>
    </source>
</evidence>
<dbReference type="InterPro" id="IPR026906">
    <property type="entry name" value="LRR_5"/>
</dbReference>
<dbReference type="InterPro" id="IPR053139">
    <property type="entry name" value="Surface_bspA-like"/>
</dbReference>